<protein>
    <recommendedName>
        <fullName evidence="3">P/Homo B domain-containing protein</fullName>
    </recommendedName>
</protein>
<dbReference type="InterPro" id="IPR002884">
    <property type="entry name" value="P_dom"/>
</dbReference>
<dbReference type="Pfam" id="PF01483">
    <property type="entry name" value="P_proprotein"/>
    <property type="match status" value="1"/>
</dbReference>
<accession>A0A2W4WY83</accession>
<evidence type="ECO:0000313" key="5">
    <source>
        <dbReference type="Proteomes" id="UP000249794"/>
    </source>
</evidence>
<dbReference type="EMBL" id="QBMP01000291">
    <property type="protein sequence ID" value="PZO46909.1"/>
    <property type="molecule type" value="Genomic_DNA"/>
</dbReference>
<reference evidence="5" key="1">
    <citation type="submission" date="2018-04" db="EMBL/GenBank/DDBJ databases">
        <authorList>
            <person name="Cornet L."/>
        </authorList>
    </citation>
    <scope>NUCLEOTIDE SEQUENCE [LARGE SCALE GENOMIC DNA]</scope>
</reference>
<dbReference type="Proteomes" id="UP000249794">
    <property type="component" value="Unassembled WGS sequence"/>
</dbReference>
<dbReference type="GO" id="GO:0004252">
    <property type="term" value="F:serine-type endopeptidase activity"/>
    <property type="evidence" value="ECO:0007669"/>
    <property type="project" value="InterPro"/>
</dbReference>
<name>A0A2W4WY83_9CYAN</name>
<reference evidence="4 5" key="2">
    <citation type="submission" date="2018-06" db="EMBL/GenBank/DDBJ databases">
        <title>Metagenomic assembly of (sub)arctic Cyanobacteria and their associated microbiome from non-axenic cultures.</title>
        <authorList>
            <person name="Baurain D."/>
        </authorList>
    </citation>
    <scope>NUCLEOTIDE SEQUENCE [LARGE SCALE GENOMIC DNA]</scope>
    <source>
        <strain evidence="4">ULC027bin1</strain>
    </source>
</reference>
<comment type="caution">
    <text evidence="4">The sequence shown here is derived from an EMBL/GenBank/DDBJ whole genome shotgun (WGS) entry which is preliminary data.</text>
</comment>
<feature type="domain" description="P/Homo B" evidence="3">
    <location>
        <begin position="5"/>
        <end position="37"/>
    </location>
</feature>
<proteinExistence type="predicted"/>
<feature type="non-terminal residue" evidence="4">
    <location>
        <position position="1"/>
    </location>
</feature>
<dbReference type="AlphaFoldDB" id="A0A2W4WY83"/>
<gene>
    <name evidence="4" type="ORF">DCF15_19685</name>
</gene>
<evidence type="ECO:0000256" key="1">
    <source>
        <dbReference type="ARBA" id="ARBA00022670"/>
    </source>
</evidence>
<evidence type="ECO:0000313" key="4">
    <source>
        <dbReference type="EMBL" id="PZO46909.1"/>
    </source>
</evidence>
<evidence type="ECO:0000256" key="2">
    <source>
        <dbReference type="ARBA" id="ARBA00022801"/>
    </source>
</evidence>
<keyword evidence="1" id="KW-0645">Protease</keyword>
<sequence length="39" mass="4518">PALRRLLNTEVKGRWRLQVIDHVPEQVGQLKGWDLILGI</sequence>
<keyword evidence="2" id="KW-0378">Hydrolase</keyword>
<dbReference type="Gene3D" id="2.60.120.260">
    <property type="entry name" value="Galactose-binding domain-like"/>
    <property type="match status" value="1"/>
</dbReference>
<organism evidence="4 5">
    <name type="scientific">Phormidesmis priestleyi</name>
    <dbReference type="NCBI Taxonomy" id="268141"/>
    <lineage>
        <taxon>Bacteria</taxon>
        <taxon>Bacillati</taxon>
        <taxon>Cyanobacteriota</taxon>
        <taxon>Cyanophyceae</taxon>
        <taxon>Leptolyngbyales</taxon>
        <taxon>Leptolyngbyaceae</taxon>
        <taxon>Phormidesmis</taxon>
    </lineage>
</organism>
<evidence type="ECO:0000259" key="3">
    <source>
        <dbReference type="Pfam" id="PF01483"/>
    </source>
</evidence>
<dbReference type="GO" id="GO:0006508">
    <property type="term" value="P:proteolysis"/>
    <property type="evidence" value="ECO:0007669"/>
    <property type="project" value="UniProtKB-KW"/>
</dbReference>